<evidence type="ECO:0000256" key="1">
    <source>
        <dbReference type="SAM" id="Phobius"/>
    </source>
</evidence>
<proteinExistence type="predicted"/>
<dbReference type="Proteomes" id="UP000236333">
    <property type="component" value="Unassembled WGS sequence"/>
</dbReference>
<gene>
    <name evidence="2" type="ORF">TSOC_007360</name>
</gene>
<keyword evidence="1" id="KW-0472">Membrane</keyword>
<dbReference type="EMBL" id="PGGS01000245">
    <property type="protein sequence ID" value="PNH06298.1"/>
    <property type="molecule type" value="Genomic_DNA"/>
</dbReference>
<comment type="caution">
    <text evidence="2">The sequence shown here is derived from an EMBL/GenBank/DDBJ whole genome shotgun (WGS) entry which is preliminary data.</text>
</comment>
<organism evidence="2 3">
    <name type="scientific">Tetrabaena socialis</name>
    <dbReference type="NCBI Taxonomy" id="47790"/>
    <lineage>
        <taxon>Eukaryota</taxon>
        <taxon>Viridiplantae</taxon>
        <taxon>Chlorophyta</taxon>
        <taxon>core chlorophytes</taxon>
        <taxon>Chlorophyceae</taxon>
        <taxon>CS clade</taxon>
        <taxon>Chlamydomonadales</taxon>
        <taxon>Tetrabaenaceae</taxon>
        <taxon>Tetrabaena</taxon>
    </lineage>
</organism>
<dbReference type="PANTHER" id="PTHR13627:SF31">
    <property type="entry name" value="RIBITOL 5-PHOSPHATE TRANSFERASE FKRP"/>
    <property type="match status" value="1"/>
</dbReference>
<dbReference type="PANTHER" id="PTHR13627">
    <property type="entry name" value="FUKUTIN RELATED PROTEIN"/>
    <property type="match status" value="1"/>
</dbReference>
<reference evidence="2 3" key="1">
    <citation type="journal article" date="2017" name="Mol. Biol. Evol.">
        <title>The 4-celled Tetrabaena socialis nuclear genome reveals the essential components for genetic control of cell number at the origin of multicellularity in the volvocine lineage.</title>
        <authorList>
            <person name="Featherston J."/>
            <person name="Arakaki Y."/>
            <person name="Hanschen E.R."/>
            <person name="Ferris P.J."/>
            <person name="Michod R.E."/>
            <person name="Olson B.J.S.C."/>
            <person name="Nozaki H."/>
            <person name="Durand P.M."/>
        </authorList>
    </citation>
    <scope>NUCLEOTIDE SEQUENCE [LARGE SCALE GENOMIC DNA]</scope>
    <source>
        <strain evidence="2 3">NIES-571</strain>
    </source>
</reference>
<dbReference type="AlphaFoldDB" id="A0A2J8A1C6"/>
<evidence type="ECO:0000313" key="2">
    <source>
        <dbReference type="EMBL" id="PNH06298.1"/>
    </source>
</evidence>
<protein>
    <submittedName>
        <fullName evidence="2">Uncharacterized protein</fullName>
    </submittedName>
</protein>
<keyword evidence="3" id="KW-1185">Reference proteome</keyword>
<name>A0A2J8A1C6_9CHLO</name>
<feature type="transmembrane region" description="Helical" evidence="1">
    <location>
        <begin position="23"/>
        <end position="45"/>
    </location>
</feature>
<accession>A0A2J8A1C6</accession>
<dbReference type="OrthoDB" id="444255at2759"/>
<keyword evidence="1" id="KW-1133">Transmembrane helix</keyword>
<evidence type="ECO:0000313" key="3">
    <source>
        <dbReference type="Proteomes" id="UP000236333"/>
    </source>
</evidence>
<keyword evidence="1" id="KW-0812">Transmembrane</keyword>
<sequence>MGGPKAKTAGRKATRRVATPAEAVARGAGAVGLAYGGLWLALAAYRALKRRLLRRALLEVVPALQRAGLTFWVDFGSLRSLAAVNDIYEHDNDVDLVLWQPDWEAVQARLSQPGALPKGFTVEWAGKGRDLGGGLVQRWLRIYLPGKVMWADLYGAYDTPGDTIRISKNTQCDVPRSLVFPLGSLPMLDSTAPAPADVEGLLRHRYGPEWRTPRYACKGRDQTEHRKPYLRCLRALGRLGLRI</sequence>
<dbReference type="InterPro" id="IPR052613">
    <property type="entry name" value="LicD_transferase"/>
</dbReference>